<dbReference type="PANTHER" id="PTHR33057:SF224">
    <property type="entry name" value="TRANSCRIPTION REPRESSOR"/>
    <property type="match status" value="1"/>
</dbReference>
<dbReference type="PROSITE" id="PS51754">
    <property type="entry name" value="OVATE"/>
    <property type="match status" value="1"/>
</dbReference>
<comment type="function">
    <text evidence="6">Transcriptional repressor that regulates multiple aspects of plant growth and development.</text>
</comment>
<sequence>MAKHFKLRIYRVITATLQSCRSKHPSDLPQNPIPSAIASVAACGLPQSKITPYVNNTQSPKLKWQVVAEIYDPPSPRRKICSSSGDDRPFTLLPPPPVESRKRRAKKKKNKKVKHNIPSKHRVSRQSSNERGGAGERDEEENETLVTSPLSFSTNKMRINKRRRPAAAAVDLEIPARLSVFTKLIQCSVDGKVKESFAIVKKSEDPYEDFKDSMMEMILQKQIIARKDLEHLLECFLSLNSRRYHGVIVHAFSEIWEVIFSRSGRVSMLANSV</sequence>
<dbReference type="PANTHER" id="PTHR33057">
    <property type="entry name" value="TRANSCRIPTION REPRESSOR OFP7-RELATED"/>
    <property type="match status" value="1"/>
</dbReference>
<evidence type="ECO:0000256" key="1">
    <source>
        <dbReference type="ARBA" id="ARBA00004123"/>
    </source>
</evidence>
<keyword evidence="4 6" id="KW-0804">Transcription</keyword>
<proteinExistence type="predicted"/>
<dbReference type="InterPro" id="IPR006458">
    <property type="entry name" value="Ovate_C"/>
</dbReference>
<evidence type="ECO:0000256" key="5">
    <source>
        <dbReference type="ARBA" id="ARBA00023242"/>
    </source>
</evidence>
<keyword evidence="3 6" id="KW-0805">Transcription regulation</keyword>
<evidence type="ECO:0000313" key="10">
    <source>
        <dbReference type="Proteomes" id="UP001632038"/>
    </source>
</evidence>
<evidence type="ECO:0000313" key="9">
    <source>
        <dbReference type="EMBL" id="KAL3619041.1"/>
    </source>
</evidence>
<evidence type="ECO:0000259" key="8">
    <source>
        <dbReference type="PROSITE" id="PS51754"/>
    </source>
</evidence>
<comment type="caution">
    <text evidence="9">The sequence shown here is derived from an EMBL/GenBank/DDBJ whole genome shotgun (WGS) entry which is preliminary data.</text>
</comment>
<dbReference type="EMBL" id="JAVIJP010000070">
    <property type="protein sequence ID" value="KAL3619041.1"/>
    <property type="molecule type" value="Genomic_DNA"/>
</dbReference>
<accession>A0ABD3BNG4</accession>
<dbReference type="InterPro" id="IPR038933">
    <property type="entry name" value="Ovate"/>
</dbReference>
<feature type="domain" description="OVATE" evidence="8">
    <location>
        <begin position="199"/>
        <end position="258"/>
    </location>
</feature>
<keyword evidence="10" id="KW-1185">Reference proteome</keyword>
<dbReference type="GO" id="GO:0045892">
    <property type="term" value="P:negative regulation of DNA-templated transcription"/>
    <property type="evidence" value="ECO:0007669"/>
    <property type="project" value="UniProtKB-UniRule"/>
</dbReference>
<keyword evidence="2 6" id="KW-0678">Repressor</keyword>
<feature type="compositionally biased region" description="Basic residues" evidence="7">
    <location>
        <begin position="101"/>
        <end position="124"/>
    </location>
</feature>
<evidence type="ECO:0000256" key="2">
    <source>
        <dbReference type="ARBA" id="ARBA00022491"/>
    </source>
</evidence>
<dbReference type="GO" id="GO:0005634">
    <property type="term" value="C:nucleus"/>
    <property type="evidence" value="ECO:0007669"/>
    <property type="project" value="UniProtKB-SubCell"/>
</dbReference>
<gene>
    <name evidence="9" type="ORF">CASFOL_037269</name>
</gene>
<evidence type="ECO:0000256" key="7">
    <source>
        <dbReference type="SAM" id="MobiDB-lite"/>
    </source>
</evidence>
<dbReference type="NCBIfam" id="TIGR01568">
    <property type="entry name" value="A_thal_3678"/>
    <property type="match status" value="1"/>
</dbReference>
<protein>
    <recommendedName>
        <fullName evidence="6">Transcription repressor</fullName>
    </recommendedName>
    <alternativeName>
        <fullName evidence="6">Ovate family protein</fullName>
    </alternativeName>
</protein>
<evidence type="ECO:0000256" key="4">
    <source>
        <dbReference type="ARBA" id="ARBA00023163"/>
    </source>
</evidence>
<dbReference type="Proteomes" id="UP001632038">
    <property type="component" value="Unassembled WGS sequence"/>
</dbReference>
<comment type="subcellular location">
    <subcellularLocation>
        <location evidence="1 6">Nucleus</location>
    </subcellularLocation>
</comment>
<name>A0ABD3BNG4_9LAMI</name>
<feature type="region of interest" description="Disordered" evidence="7">
    <location>
        <begin position="75"/>
        <end position="148"/>
    </location>
</feature>
<evidence type="ECO:0000256" key="6">
    <source>
        <dbReference type="RuleBase" id="RU367028"/>
    </source>
</evidence>
<organism evidence="9 10">
    <name type="scientific">Castilleja foliolosa</name>
    <dbReference type="NCBI Taxonomy" id="1961234"/>
    <lineage>
        <taxon>Eukaryota</taxon>
        <taxon>Viridiplantae</taxon>
        <taxon>Streptophyta</taxon>
        <taxon>Embryophyta</taxon>
        <taxon>Tracheophyta</taxon>
        <taxon>Spermatophyta</taxon>
        <taxon>Magnoliopsida</taxon>
        <taxon>eudicotyledons</taxon>
        <taxon>Gunneridae</taxon>
        <taxon>Pentapetalae</taxon>
        <taxon>asterids</taxon>
        <taxon>lamiids</taxon>
        <taxon>Lamiales</taxon>
        <taxon>Orobanchaceae</taxon>
        <taxon>Pedicularideae</taxon>
        <taxon>Castillejinae</taxon>
        <taxon>Castilleja</taxon>
    </lineage>
</organism>
<evidence type="ECO:0000256" key="3">
    <source>
        <dbReference type="ARBA" id="ARBA00023015"/>
    </source>
</evidence>
<dbReference type="Pfam" id="PF04844">
    <property type="entry name" value="Ovate"/>
    <property type="match status" value="1"/>
</dbReference>
<dbReference type="AlphaFoldDB" id="A0ABD3BNG4"/>
<keyword evidence="5 6" id="KW-0539">Nucleus</keyword>
<reference evidence="10" key="1">
    <citation type="journal article" date="2024" name="IScience">
        <title>Strigolactones Initiate the Formation of Haustorium-like Structures in Castilleja.</title>
        <authorList>
            <person name="Buerger M."/>
            <person name="Peterson D."/>
            <person name="Chory J."/>
        </authorList>
    </citation>
    <scope>NUCLEOTIDE SEQUENCE [LARGE SCALE GENOMIC DNA]</scope>
</reference>